<feature type="region of interest" description="Disordered" evidence="1">
    <location>
        <begin position="1"/>
        <end position="115"/>
    </location>
</feature>
<evidence type="ECO:0000313" key="2">
    <source>
        <dbReference type="EMBL" id="CAD6268666.1"/>
    </source>
</evidence>
<feature type="compositionally biased region" description="Basic and acidic residues" evidence="1">
    <location>
        <begin position="78"/>
        <end position="91"/>
    </location>
</feature>
<dbReference type="EMBL" id="CAJGYO010000014">
    <property type="protein sequence ID" value="CAD6268666.1"/>
    <property type="molecule type" value="Genomic_DNA"/>
</dbReference>
<reference evidence="2" key="1">
    <citation type="submission" date="2020-10" db="EMBL/GenBank/DDBJ databases">
        <authorList>
            <person name="Han B."/>
            <person name="Lu T."/>
            <person name="Zhao Q."/>
            <person name="Huang X."/>
            <person name="Zhao Y."/>
        </authorList>
    </citation>
    <scope>NUCLEOTIDE SEQUENCE</scope>
</reference>
<proteinExistence type="predicted"/>
<evidence type="ECO:0000313" key="3">
    <source>
        <dbReference type="Proteomes" id="UP000604825"/>
    </source>
</evidence>
<organism evidence="2 3">
    <name type="scientific">Miscanthus lutarioriparius</name>
    <dbReference type="NCBI Taxonomy" id="422564"/>
    <lineage>
        <taxon>Eukaryota</taxon>
        <taxon>Viridiplantae</taxon>
        <taxon>Streptophyta</taxon>
        <taxon>Embryophyta</taxon>
        <taxon>Tracheophyta</taxon>
        <taxon>Spermatophyta</taxon>
        <taxon>Magnoliopsida</taxon>
        <taxon>Liliopsida</taxon>
        <taxon>Poales</taxon>
        <taxon>Poaceae</taxon>
        <taxon>PACMAD clade</taxon>
        <taxon>Panicoideae</taxon>
        <taxon>Andropogonodae</taxon>
        <taxon>Andropogoneae</taxon>
        <taxon>Saccharinae</taxon>
        <taxon>Miscanthus</taxon>
    </lineage>
</organism>
<gene>
    <name evidence="2" type="ORF">NCGR_LOCUS51971</name>
</gene>
<dbReference type="OrthoDB" id="700890at2759"/>
<dbReference type="Proteomes" id="UP000604825">
    <property type="component" value="Unassembled WGS sequence"/>
</dbReference>
<sequence length="209" mass="22985">MASAATGDGDDRELNLTTTKETTASEESESGDILTKRKEAMMDLAGGLLATNKPTAEAQPAGAGTKRKEATGASSEAGDYHDRDPKRKEASASEDDAAAALKKRKTTQVPTVDKKSNKKKKVARVILPDACIDYIIANDPCMMRELSDEEMAECREEYRQSYDIAKVINAKNLAYQHALIAQYCAFGYAYDEKEITDEEEEEQEVMVKN</sequence>
<dbReference type="AlphaFoldDB" id="A0A811REF1"/>
<protein>
    <submittedName>
        <fullName evidence="2">Uncharacterized protein</fullName>
    </submittedName>
</protein>
<accession>A0A811REF1</accession>
<name>A0A811REF1_9POAL</name>
<evidence type="ECO:0000256" key="1">
    <source>
        <dbReference type="SAM" id="MobiDB-lite"/>
    </source>
</evidence>
<keyword evidence="3" id="KW-1185">Reference proteome</keyword>
<comment type="caution">
    <text evidence="2">The sequence shown here is derived from an EMBL/GenBank/DDBJ whole genome shotgun (WGS) entry which is preliminary data.</text>
</comment>